<dbReference type="GeneID" id="87817808"/>
<proteinExistence type="predicted"/>
<evidence type="ECO:0000313" key="1">
    <source>
        <dbReference type="EMBL" id="KAK4142497.1"/>
    </source>
</evidence>
<dbReference type="EMBL" id="MU853597">
    <property type="protein sequence ID" value="KAK4142497.1"/>
    <property type="molecule type" value="Genomic_DNA"/>
</dbReference>
<comment type="caution">
    <text evidence="1">The sequence shown here is derived from an EMBL/GenBank/DDBJ whole genome shotgun (WGS) entry which is preliminary data.</text>
</comment>
<reference evidence="1" key="2">
    <citation type="submission" date="2023-05" db="EMBL/GenBank/DDBJ databases">
        <authorList>
            <consortium name="Lawrence Berkeley National Laboratory"/>
            <person name="Steindorff A."/>
            <person name="Hensen N."/>
            <person name="Bonometti L."/>
            <person name="Westerberg I."/>
            <person name="Brannstrom I.O."/>
            <person name="Guillou S."/>
            <person name="Cros-Aarteil S."/>
            <person name="Calhoun S."/>
            <person name="Haridas S."/>
            <person name="Kuo A."/>
            <person name="Mondo S."/>
            <person name="Pangilinan J."/>
            <person name="Riley R."/>
            <person name="Labutti K."/>
            <person name="Andreopoulos B."/>
            <person name="Lipzen A."/>
            <person name="Chen C."/>
            <person name="Yanf M."/>
            <person name="Daum C."/>
            <person name="Ng V."/>
            <person name="Clum A."/>
            <person name="Ohm R."/>
            <person name="Martin F."/>
            <person name="Silar P."/>
            <person name="Natvig D."/>
            <person name="Lalanne C."/>
            <person name="Gautier V."/>
            <person name="Ament-Velasquez S.L."/>
            <person name="Kruys A."/>
            <person name="Hutchinson M.I."/>
            <person name="Powell A.J."/>
            <person name="Barry K."/>
            <person name="Miller A.N."/>
            <person name="Grigoriev I.V."/>
            <person name="Debuchy R."/>
            <person name="Gladieux P."/>
            <person name="Thoren M.H."/>
            <person name="Johannesson H."/>
        </authorList>
    </citation>
    <scope>NUCLEOTIDE SEQUENCE</scope>
    <source>
        <strain evidence="1">CBS 141.50</strain>
    </source>
</reference>
<reference evidence="1" key="1">
    <citation type="journal article" date="2023" name="Mol. Phylogenet. Evol.">
        <title>Genome-scale phylogeny and comparative genomics of the fungal order Sordariales.</title>
        <authorList>
            <person name="Hensen N."/>
            <person name="Bonometti L."/>
            <person name="Westerberg I."/>
            <person name="Brannstrom I.O."/>
            <person name="Guillou S."/>
            <person name="Cros-Aarteil S."/>
            <person name="Calhoun S."/>
            <person name="Haridas S."/>
            <person name="Kuo A."/>
            <person name="Mondo S."/>
            <person name="Pangilinan J."/>
            <person name="Riley R."/>
            <person name="LaButti K."/>
            <person name="Andreopoulos B."/>
            <person name="Lipzen A."/>
            <person name="Chen C."/>
            <person name="Yan M."/>
            <person name="Daum C."/>
            <person name="Ng V."/>
            <person name="Clum A."/>
            <person name="Steindorff A."/>
            <person name="Ohm R.A."/>
            <person name="Martin F."/>
            <person name="Silar P."/>
            <person name="Natvig D.O."/>
            <person name="Lalanne C."/>
            <person name="Gautier V."/>
            <person name="Ament-Velasquez S.L."/>
            <person name="Kruys A."/>
            <person name="Hutchinson M.I."/>
            <person name="Powell A.J."/>
            <person name="Barry K."/>
            <person name="Miller A.N."/>
            <person name="Grigoriev I.V."/>
            <person name="Debuchy R."/>
            <person name="Gladieux P."/>
            <person name="Hiltunen Thoren M."/>
            <person name="Johannesson H."/>
        </authorList>
    </citation>
    <scope>NUCLEOTIDE SEQUENCE</scope>
    <source>
        <strain evidence="1">CBS 141.50</strain>
    </source>
</reference>
<protein>
    <submittedName>
        <fullName evidence="1">Uncharacterized protein</fullName>
    </submittedName>
</protein>
<evidence type="ECO:0000313" key="2">
    <source>
        <dbReference type="Proteomes" id="UP001302676"/>
    </source>
</evidence>
<accession>A0AAN6V0C5</accession>
<keyword evidence="2" id="KW-1185">Reference proteome</keyword>
<dbReference type="AlphaFoldDB" id="A0AAN6V0C5"/>
<gene>
    <name evidence="1" type="ORF">C8A04DRAFT_29947</name>
</gene>
<organism evidence="1 2">
    <name type="scientific">Dichotomopilus funicola</name>
    <dbReference type="NCBI Taxonomy" id="1934379"/>
    <lineage>
        <taxon>Eukaryota</taxon>
        <taxon>Fungi</taxon>
        <taxon>Dikarya</taxon>
        <taxon>Ascomycota</taxon>
        <taxon>Pezizomycotina</taxon>
        <taxon>Sordariomycetes</taxon>
        <taxon>Sordariomycetidae</taxon>
        <taxon>Sordariales</taxon>
        <taxon>Chaetomiaceae</taxon>
        <taxon>Dichotomopilus</taxon>
    </lineage>
</organism>
<sequence length="129" mass="14925">MSVLIKGSEAVPDPDQCIEVIQFDGKPSIGYAEWKFTILRYLDYSGFRGFIDGTASLGTQATEDEKLEIMRNKITAYTVLCDSLRKWLESVDVESPDLPDRDDFLEIRFDNTYNAKRLWDMVENYCRGY</sequence>
<dbReference type="RefSeq" id="XP_062635868.1">
    <property type="nucleotide sequence ID" value="XM_062781195.1"/>
</dbReference>
<dbReference type="Proteomes" id="UP001302676">
    <property type="component" value="Unassembled WGS sequence"/>
</dbReference>
<name>A0AAN6V0C5_9PEZI</name>